<sequence length="101" mass="11479">MPKFSDRFARRHDSFLLPSESIAGRGGKAKWQKEFGPTPGRKKAWLLFELFRGTSNIIGKVVPVGKEYRAIDFNRKEVGIFRSVSLAKTAVEKAAKVREKR</sequence>
<organism evidence="1">
    <name type="scientific">marine sediment metagenome</name>
    <dbReference type="NCBI Taxonomy" id="412755"/>
    <lineage>
        <taxon>unclassified sequences</taxon>
        <taxon>metagenomes</taxon>
        <taxon>ecological metagenomes</taxon>
    </lineage>
</organism>
<proteinExistence type="predicted"/>
<name>A0A0F9RF33_9ZZZZ</name>
<protein>
    <submittedName>
        <fullName evidence="1">Uncharacterized protein</fullName>
    </submittedName>
</protein>
<accession>A0A0F9RF33</accession>
<comment type="caution">
    <text evidence="1">The sequence shown here is derived from an EMBL/GenBank/DDBJ whole genome shotgun (WGS) entry which is preliminary data.</text>
</comment>
<evidence type="ECO:0000313" key="1">
    <source>
        <dbReference type="EMBL" id="KKN55130.1"/>
    </source>
</evidence>
<dbReference type="EMBL" id="LAZR01000898">
    <property type="protein sequence ID" value="KKN55130.1"/>
    <property type="molecule type" value="Genomic_DNA"/>
</dbReference>
<reference evidence="1" key="1">
    <citation type="journal article" date="2015" name="Nature">
        <title>Complex archaea that bridge the gap between prokaryotes and eukaryotes.</title>
        <authorList>
            <person name="Spang A."/>
            <person name="Saw J.H."/>
            <person name="Jorgensen S.L."/>
            <person name="Zaremba-Niedzwiedzka K."/>
            <person name="Martijn J."/>
            <person name="Lind A.E."/>
            <person name="van Eijk R."/>
            <person name="Schleper C."/>
            <person name="Guy L."/>
            <person name="Ettema T.J."/>
        </authorList>
    </citation>
    <scope>NUCLEOTIDE SEQUENCE</scope>
</reference>
<gene>
    <name evidence="1" type="ORF">LCGC14_0585020</name>
</gene>
<dbReference type="AlphaFoldDB" id="A0A0F9RF33"/>